<feature type="region of interest" description="Disordered" evidence="1">
    <location>
        <begin position="175"/>
        <end position="240"/>
    </location>
</feature>
<organism evidence="2 3">
    <name type="scientific">Schistosoma mattheei</name>
    <dbReference type="NCBI Taxonomy" id="31246"/>
    <lineage>
        <taxon>Eukaryota</taxon>
        <taxon>Metazoa</taxon>
        <taxon>Spiralia</taxon>
        <taxon>Lophotrochozoa</taxon>
        <taxon>Platyhelminthes</taxon>
        <taxon>Trematoda</taxon>
        <taxon>Digenea</taxon>
        <taxon>Strigeidida</taxon>
        <taxon>Schistosomatoidea</taxon>
        <taxon>Schistosomatidae</taxon>
        <taxon>Schistosoma</taxon>
    </lineage>
</organism>
<gene>
    <name evidence="2" type="ORF">SMTD_LOCUS11310</name>
</gene>
<name>A0A183PAC3_9TREM</name>
<accession>A0A183PAC3</accession>
<feature type="compositionally biased region" description="Low complexity" evidence="1">
    <location>
        <begin position="196"/>
        <end position="211"/>
    </location>
</feature>
<protein>
    <submittedName>
        <fullName evidence="2">Uncharacterized protein</fullName>
    </submittedName>
</protein>
<sequence length="324" mass="35960">MGLKSQVQSELKANGALNPSRGEIFGEYAELCSSEGKKMISGVQSIGTSFKVDNQCSAAEIVYGTTLRLPGEFFTPRSRNDLGKSDYVERLSEYIRTWPTVSARIQHRQVAFTRELSTCSHVCIQVDSVRKPLQQPYEGTFLMISRHKMTSKVYRHDRVEVVSIDCPKPAYVHNSVVTDKSRPNARPIEPTSGIPTSTSDPTLDTSDTSFSRPSQQHVSSTPSTDETSISRSDKQTTPPLAPRLRPYCYCQLQPILAKAGLITNAPVNALIRCSGSEFVWHMFGPELGFYGSMWFRPTSAALSGPDPYKRDSQIPDTNRSGLVR</sequence>
<keyword evidence="3" id="KW-1185">Reference proteome</keyword>
<reference evidence="2 3" key="1">
    <citation type="submission" date="2018-11" db="EMBL/GenBank/DDBJ databases">
        <authorList>
            <consortium name="Pathogen Informatics"/>
        </authorList>
    </citation>
    <scope>NUCLEOTIDE SEQUENCE [LARGE SCALE GENOMIC DNA]</scope>
    <source>
        <strain>Denwood</strain>
        <strain evidence="3">Zambia</strain>
    </source>
</reference>
<proteinExistence type="predicted"/>
<dbReference type="AlphaFoldDB" id="A0A183PAC3"/>
<feature type="region of interest" description="Disordered" evidence="1">
    <location>
        <begin position="302"/>
        <end position="324"/>
    </location>
</feature>
<evidence type="ECO:0000313" key="2">
    <source>
        <dbReference type="EMBL" id="VDP57735.1"/>
    </source>
</evidence>
<feature type="compositionally biased region" description="Polar residues" evidence="1">
    <location>
        <begin position="212"/>
        <end position="238"/>
    </location>
</feature>
<evidence type="ECO:0000313" key="3">
    <source>
        <dbReference type="Proteomes" id="UP000269396"/>
    </source>
</evidence>
<dbReference type="PANTHER" id="PTHR38681">
    <property type="entry name" value="RETROVIRUS-RELATED POL POLYPROTEIN FROM TRANSPOSON 412-LIKE PROTEIN-RELATED"/>
    <property type="match status" value="1"/>
</dbReference>
<evidence type="ECO:0000256" key="1">
    <source>
        <dbReference type="SAM" id="MobiDB-lite"/>
    </source>
</evidence>
<dbReference type="PANTHER" id="PTHR38681:SF1">
    <property type="entry name" value="RETROVIRUS-RELATED POL POLYPROTEIN FROM TRANSPOSON 412-LIKE PROTEIN"/>
    <property type="match status" value="1"/>
</dbReference>
<feature type="compositionally biased region" description="Polar residues" evidence="1">
    <location>
        <begin position="314"/>
        <end position="324"/>
    </location>
</feature>
<dbReference type="EMBL" id="UZAL01031344">
    <property type="protein sequence ID" value="VDP57735.1"/>
    <property type="molecule type" value="Genomic_DNA"/>
</dbReference>
<dbReference type="STRING" id="31246.A0A183PAC3"/>
<dbReference type="Proteomes" id="UP000269396">
    <property type="component" value="Unassembled WGS sequence"/>
</dbReference>